<reference evidence="12 13" key="1">
    <citation type="submission" date="2024-02" db="EMBL/GenBank/DDBJ databases">
        <authorList>
            <person name="Chen Y."/>
            <person name="Shah S."/>
            <person name="Dougan E. K."/>
            <person name="Thang M."/>
            <person name="Chan C."/>
        </authorList>
    </citation>
    <scope>NUCLEOTIDE SEQUENCE [LARGE SCALE GENOMIC DNA]</scope>
</reference>
<keyword evidence="2 7" id="KW-0547">Nucleotide-binding</keyword>
<evidence type="ECO:0000259" key="11">
    <source>
        <dbReference type="PROSITE" id="PS51195"/>
    </source>
</evidence>
<dbReference type="SMART" id="SM00490">
    <property type="entry name" value="HELICc"/>
    <property type="match status" value="1"/>
</dbReference>
<dbReference type="InterPro" id="IPR001650">
    <property type="entry name" value="Helicase_C-like"/>
</dbReference>
<evidence type="ECO:0000256" key="1">
    <source>
        <dbReference type="ARBA" id="ARBA00012552"/>
    </source>
</evidence>
<evidence type="ECO:0000256" key="3">
    <source>
        <dbReference type="ARBA" id="ARBA00022801"/>
    </source>
</evidence>
<evidence type="ECO:0000256" key="5">
    <source>
        <dbReference type="ARBA" id="ARBA00022840"/>
    </source>
</evidence>
<dbReference type="PANTHER" id="PTHR47958">
    <property type="entry name" value="ATP-DEPENDENT RNA HELICASE DBP3"/>
    <property type="match status" value="1"/>
</dbReference>
<dbReference type="CDD" id="cd18787">
    <property type="entry name" value="SF2_C_DEAD"/>
    <property type="match status" value="1"/>
</dbReference>
<accession>A0ABP0KCK5</accession>
<comment type="similarity">
    <text evidence="7">Belongs to the DEAD box helicase family.</text>
</comment>
<organism evidence="12 13">
    <name type="scientific">Durusdinium trenchii</name>
    <dbReference type="NCBI Taxonomy" id="1381693"/>
    <lineage>
        <taxon>Eukaryota</taxon>
        <taxon>Sar</taxon>
        <taxon>Alveolata</taxon>
        <taxon>Dinophyceae</taxon>
        <taxon>Suessiales</taxon>
        <taxon>Symbiodiniaceae</taxon>
        <taxon>Durusdinium</taxon>
    </lineage>
</organism>
<dbReference type="SUPFAM" id="SSF52540">
    <property type="entry name" value="P-loop containing nucleoside triphosphate hydrolases"/>
    <property type="match status" value="1"/>
</dbReference>
<evidence type="ECO:0000256" key="7">
    <source>
        <dbReference type="RuleBase" id="RU000492"/>
    </source>
</evidence>
<dbReference type="EMBL" id="CAXAMM010010913">
    <property type="protein sequence ID" value="CAK9024537.1"/>
    <property type="molecule type" value="Genomic_DNA"/>
</dbReference>
<dbReference type="Gene3D" id="3.40.50.300">
    <property type="entry name" value="P-loop containing nucleotide triphosphate hydrolases"/>
    <property type="match status" value="2"/>
</dbReference>
<evidence type="ECO:0000256" key="2">
    <source>
        <dbReference type="ARBA" id="ARBA00022741"/>
    </source>
</evidence>
<keyword evidence="5 7" id="KW-0067">ATP-binding</keyword>
<evidence type="ECO:0000259" key="9">
    <source>
        <dbReference type="PROSITE" id="PS51192"/>
    </source>
</evidence>
<dbReference type="Pfam" id="PF00271">
    <property type="entry name" value="Helicase_C"/>
    <property type="match status" value="1"/>
</dbReference>
<dbReference type="Proteomes" id="UP001642464">
    <property type="component" value="Unassembled WGS sequence"/>
</dbReference>
<feature type="compositionally biased region" description="Polar residues" evidence="8">
    <location>
        <begin position="139"/>
        <end position="151"/>
    </location>
</feature>
<dbReference type="PROSITE" id="PS51194">
    <property type="entry name" value="HELICASE_CTER"/>
    <property type="match status" value="1"/>
</dbReference>
<evidence type="ECO:0000259" key="10">
    <source>
        <dbReference type="PROSITE" id="PS51194"/>
    </source>
</evidence>
<protein>
    <recommendedName>
        <fullName evidence="1">RNA helicase</fullName>
        <ecNumber evidence="1">3.6.4.13</ecNumber>
    </recommendedName>
</protein>
<dbReference type="InterPro" id="IPR011545">
    <property type="entry name" value="DEAD/DEAH_box_helicase_dom"/>
</dbReference>
<dbReference type="GO" id="GO:0004386">
    <property type="term" value="F:helicase activity"/>
    <property type="evidence" value="ECO:0007669"/>
    <property type="project" value="UniProtKB-KW"/>
</dbReference>
<dbReference type="EC" id="3.6.4.13" evidence="1"/>
<keyword evidence="13" id="KW-1185">Reference proteome</keyword>
<dbReference type="PROSITE" id="PS51195">
    <property type="entry name" value="Q_MOTIF"/>
    <property type="match status" value="1"/>
</dbReference>
<keyword evidence="4 7" id="KW-0347">Helicase</keyword>
<feature type="compositionally biased region" description="Basic and acidic residues" evidence="8">
    <location>
        <begin position="95"/>
        <end position="104"/>
    </location>
</feature>
<feature type="region of interest" description="Disordered" evidence="8">
    <location>
        <begin position="68"/>
        <end position="165"/>
    </location>
</feature>
<feature type="short sequence motif" description="Q motif" evidence="6">
    <location>
        <begin position="197"/>
        <end position="225"/>
    </location>
</feature>
<keyword evidence="3 7" id="KW-0378">Hydrolase</keyword>
<dbReference type="PROSITE" id="PS51192">
    <property type="entry name" value="HELICASE_ATP_BIND_1"/>
    <property type="match status" value="1"/>
</dbReference>
<comment type="caution">
    <text evidence="12">The sequence shown here is derived from an EMBL/GenBank/DDBJ whole genome shotgun (WGS) entry which is preliminary data.</text>
</comment>
<dbReference type="PROSITE" id="PS00039">
    <property type="entry name" value="DEAD_ATP_HELICASE"/>
    <property type="match status" value="1"/>
</dbReference>
<evidence type="ECO:0000256" key="4">
    <source>
        <dbReference type="ARBA" id="ARBA00022806"/>
    </source>
</evidence>
<dbReference type="Pfam" id="PF00270">
    <property type="entry name" value="DEAD"/>
    <property type="match status" value="1"/>
</dbReference>
<gene>
    <name evidence="12" type="ORF">SCF082_LOCUS16676</name>
</gene>
<name>A0ABP0KCK5_9DINO</name>
<dbReference type="InterPro" id="IPR027417">
    <property type="entry name" value="P-loop_NTPase"/>
</dbReference>
<evidence type="ECO:0000313" key="12">
    <source>
        <dbReference type="EMBL" id="CAK9024537.1"/>
    </source>
</evidence>
<evidence type="ECO:0000256" key="8">
    <source>
        <dbReference type="SAM" id="MobiDB-lite"/>
    </source>
</evidence>
<dbReference type="SMART" id="SM00487">
    <property type="entry name" value="DEXDc"/>
    <property type="match status" value="1"/>
</dbReference>
<dbReference type="InterPro" id="IPR000629">
    <property type="entry name" value="RNA-helicase_DEAD-box_CS"/>
</dbReference>
<evidence type="ECO:0000313" key="13">
    <source>
        <dbReference type="Proteomes" id="UP001642464"/>
    </source>
</evidence>
<feature type="domain" description="Helicase ATP-binding" evidence="9">
    <location>
        <begin position="228"/>
        <end position="401"/>
    </location>
</feature>
<dbReference type="InterPro" id="IPR014014">
    <property type="entry name" value="RNA_helicase_DEAD_Q_motif"/>
</dbReference>
<feature type="domain" description="DEAD-box RNA helicase Q" evidence="11">
    <location>
        <begin position="197"/>
        <end position="225"/>
    </location>
</feature>
<sequence length="587" mass="65021">MAWRIGHIGKKCIVVRQLSCIGVPKRTIASEAYGRRADLYEDDVFIPIDEHPLRALRKPSKRLNIVGADGLQPKSDGLQPNSVTQEVDDSTESADVPRSKEQRPAELVAPVAPLEASGLVRPPPPLSSRPERSNGGKLISSSPQCGATSLPENKGSLRNCENPGRSAKEAIQTEYSFYQQHHDTTVESPGPVPTPVQSFEDSGFPEIVQEYLMSTGFTCPTPIQSVAWPIALGGFDMVGLAETGSGKTLAYLLPGMLHVKAQGSENGGPIALVLAPTRELVMQIQWEAFRLGELLGIRDAVVYGGVSRRGQQQELRRGVELLIATPGRLLDFLDSKVTSLQRVSYLVIDEADRMLDMGFEPQLRRVSSQLRKERQTLMWSATWPTSIQHLAKDFCKESFVKVSVGISGARANPNVRQDVRVVTELDKKQCFFDWLQEVCKDSLNQPRILVFTDTKKGADALCRELRYEQFAANSIHGDKDQQERDLILQNFKRGKCQILVATDVAQRGLDIKDVAYVVNYNMPNTVEDYIHRIGRTGRAGAHGVAVSFLTCDFRASENVRMARGLVKVMQDAGQEPAEDLRRFAQTQ</sequence>
<proteinExistence type="inferred from homology"/>
<feature type="domain" description="Helicase C-terminal" evidence="10">
    <location>
        <begin position="434"/>
        <end position="584"/>
    </location>
</feature>
<evidence type="ECO:0000256" key="6">
    <source>
        <dbReference type="PROSITE-ProRule" id="PRU00552"/>
    </source>
</evidence>
<dbReference type="InterPro" id="IPR014001">
    <property type="entry name" value="Helicase_ATP-bd"/>
</dbReference>